<proteinExistence type="inferred from homology"/>
<keyword evidence="1" id="KW-0548">Nucleotidyltransferase</keyword>
<dbReference type="EMBL" id="SSOP01000023">
    <property type="protein sequence ID" value="KAB5594232.1"/>
    <property type="molecule type" value="Genomic_DNA"/>
</dbReference>
<feature type="domain" description="RDRP core" evidence="2">
    <location>
        <begin position="445"/>
        <end position="1036"/>
    </location>
</feature>
<dbReference type="EC" id="2.7.7.48" evidence="1"/>
<comment type="catalytic activity">
    <reaction evidence="1">
        <text>RNA(n) + a ribonucleoside 5'-triphosphate = RNA(n+1) + diphosphate</text>
        <dbReference type="Rhea" id="RHEA:21248"/>
        <dbReference type="Rhea" id="RHEA-COMP:14527"/>
        <dbReference type="Rhea" id="RHEA-COMP:17342"/>
        <dbReference type="ChEBI" id="CHEBI:33019"/>
        <dbReference type="ChEBI" id="CHEBI:61557"/>
        <dbReference type="ChEBI" id="CHEBI:140395"/>
        <dbReference type="EC" id="2.7.7.48"/>
    </reaction>
</comment>
<gene>
    <name evidence="3" type="ORF">CTheo_2313</name>
</gene>
<keyword evidence="4" id="KW-1185">Reference proteome</keyword>
<dbReference type="GO" id="GO:0003968">
    <property type="term" value="F:RNA-directed RNA polymerase activity"/>
    <property type="evidence" value="ECO:0007669"/>
    <property type="project" value="UniProtKB-KW"/>
</dbReference>
<sequence length="1233" mass="139171">MEIFLRDIPYNARQQDVQLAISNVLHGGSFSDRSKDPINFDFRFIGGSNISHKGMGALTLPRAEIGNAFLQKYGVGRPGQLTINGRRVLVTMSRNPARSNVVNALLRTPYQNPQNEMEQRLATQASNLATRFRVVRLEQGSMRRDGSFLSEYMISTTSPGYNIKAISMSIDDTDRVVFLDLTIVTTVSNPFRLLLGSHESTWNYYIKFRYSDIYRVTFDNSENESGGMILFQLKSPVSYESYESVDEMTDMMLMLRLDRPPIRNRLSSLAFDPQHGLLAQFISKNLLVRLTQQDAREFKKLCKYAQVGRIRNSPIYRATSDMFSQSTLTSLNDWICRKEWGVAFQLQRILGNMLLNPEELSSLRPTIDDLMATSSTSDVHTILLDFIARLEVLLRGDDWEDPPTIAECLQCAIMHGRHPVSQVPRLRQARKSNTTSYFPCLHVVVTPTRLILEGPTPEQLNRVLRMYPDNWDNFIRVRFTDEEQRQFRWESNVDGSGFVRKRVGGVLKKGLTVAGRHFEYLGYSNSSLKSKFPPYLDAKTIVQAIGDFSRDNRCPARMGARIGQAFSSTDFSVTATVQELIKTPDIERNGFCFTDGVGTISPEFAEQVWTSLVKLRKQQSYFVPAAYQIRLGGSKGMLAIDYRLEGSVICVRKSMDKFDSSSLDVEISRAFDRPSKLCHPTGGAAHIYLIQGLCFLNRPLIMILDTANKVPITAFIDLQRRAVEETRASMRSFSHAARMLETHGLGASYKIPSLFTRLQKLGLELEHSGSLGMKTVLKNAETDILRDLKYHARIPIPESWKLVGIADEFDYLKTGEIYACVRDQDQEPLYLEGPYLISRSPVIHPGDVQVVIAIGKPPAGTPFSKEPLANTVVFSCQGSRPLPNGLGGGDLDGDLYDLINLSALPQLTPQELFPPAEYPPAPKKVIRGRPADIDDIKNFICDYINSDILGLIALRHLRLADVRPLGANDPDCLKLAALHSKAVDFQKSGTPVEFRDLPYPSQVQPDWDAGEIDGRRGAKENTYLSERALGQLYRDIQLKEDESQAKGTHPSPQFDTDLAHLDIDTHARPLDRAEYDLITHRLCEALARYIQVDQVPRQHFVEAVELLEEYISELTRICNDCALTSHSILSEEEVVADTILERTSQRRRRQDKISEMRTLSTTLVENIRDVLRGSNSDELEDWASRSWAAYQVAKLSDAFGRKSFVILALENALEAVDAIAQRNRDLARRARRV</sequence>
<dbReference type="OrthoDB" id="6513042at2759"/>
<evidence type="ECO:0000259" key="2">
    <source>
        <dbReference type="Pfam" id="PF05183"/>
    </source>
</evidence>
<evidence type="ECO:0000313" key="3">
    <source>
        <dbReference type="EMBL" id="KAB5594232.1"/>
    </source>
</evidence>
<reference evidence="3 4" key="1">
    <citation type="journal article" date="2019" name="Fungal Biol. Biotechnol.">
        <title>Draft genome sequence of fastidious pathogen Ceratobasidium theobromae, which causes vascular-streak dieback in Theobroma cacao.</title>
        <authorList>
            <person name="Ali S.S."/>
            <person name="Asman A."/>
            <person name="Shao J."/>
            <person name="Firmansyah A.P."/>
            <person name="Susilo A.W."/>
            <person name="Rosmana A."/>
            <person name="McMahon P."/>
            <person name="Junaid M."/>
            <person name="Guest D."/>
            <person name="Kheng T.Y."/>
            <person name="Meinhardt L.W."/>
            <person name="Bailey B.A."/>
        </authorList>
    </citation>
    <scope>NUCLEOTIDE SEQUENCE [LARGE SCALE GENOMIC DNA]</scope>
    <source>
        <strain evidence="3 4">CT2</strain>
    </source>
</reference>
<dbReference type="InterPro" id="IPR007855">
    <property type="entry name" value="RDRP"/>
</dbReference>
<dbReference type="PANTHER" id="PTHR23079:SF55">
    <property type="entry name" value="RNA-DIRECTED RNA POLYMERASE"/>
    <property type="match status" value="1"/>
</dbReference>
<protein>
    <recommendedName>
        <fullName evidence="1">RNA-dependent RNA polymerase</fullName>
        <ecNumber evidence="1">2.7.7.48</ecNumber>
    </recommendedName>
</protein>
<dbReference type="Proteomes" id="UP000383932">
    <property type="component" value="Unassembled WGS sequence"/>
</dbReference>
<dbReference type="PANTHER" id="PTHR23079">
    <property type="entry name" value="RNA-DEPENDENT RNA POLYMERASE"/>
    <property type="match status" value="1"/>
</dbReference>
<evidence type="ECO:0000256" key="1">
    <source>
        <dbReference type="RuleBase" id="RU363098"/>
    </source>
</evidence>
<keyword evidence="1" id="KW-0694">RNA-binding</keyword>
<dbReference type="AlphaFoldDB" id="A0A5N5QR43"/>
<dbReference type="Pfam" id="PF05183">
    <property type="entry name" value="RdRP"/>
    <property type="match status" value="1"/>
</dbReference>
<dbReference type="GO" id="GO:0003723">
    <property type="term" value="F:RNA binding"/>
    <property type="evidence" value="ECO:0007669"/>
    <property type="project" value="UniProtKB-KW"/>
</dbReference>
<dbReference type="GO" id="GO:0031380">
    <property type="term" value="C:nuclear RNA-directed RNA polymerase complex"/>
    <property type="evidence" value="ECO:0007669"/>
    <property type="project" value="TreeGrafter"/>
</dbReference>
<keyword evidence="1" id="KW-0696">RNA-directed RNA polymerase</keyword>
<accession>A0A5N5QR43</accession>
<comment type="caution">
    <text evidence="3">The sequence shown here is derived from an EMBL/GenBank/DDBJ whole genome shotgun (WGS) entry which is preliminary data.</text>
</comment>
<keyword evidence="1" id="KW-0808">Transferase</keyword>
<comment type="similarity">
    <text evidence="1">Belongs to the RdRP family.</text>
</comment>
<organism evidence="3 4">
    <name type="scientific">Ceratobasidium theobromae</name>
    <dbReference type="NCBI Taxonomy" id="1582974"/>
    <lineage>
        <taxon>Eukaryota</taxon>
        <taxon>Fungi</taxon>
        <taxon>Dikarya</taxon>
        <taxon>Basidiomycota</taxon>
        <taxon>Agaricomycotina</taxon>
        <taxon>Agaricomycetes</taxon>
        <taxon>Cantharellales</taxon>
        <taxon>Ceratobasidiaceae</taxon>
        <taxon>Ceratobasidium</taxon>
    </lineage>
</organism>
<evidence type="ECO:0000313" key="4">
    <source>
        <dbReference type="Proteomes" id="UP000383932"/>
    </source>
</evidence>
<dbReference type="GO" id="GO:0030422">
    <property type="term" value="P:siRNA processing"/>
    <property type="evidence" value="ECO:0007669"/>
    <property type="project" value="TreeGrafter"/>
</dbReference>
<dbReference type="InterPro" id="IPR057596">
    <property type="entry name" value="RDRP_core"/>
</dbReference>
<name>A0A5N5QR43_9AGAM</name>